<protein>
    <recommendedName>
        <fullName evidence="9">Nucleoporin NUP188</fullName>
    </recommendedName>
</protein>
<dbReference type="HOGENOM" id="CLU_001029_0_0_1"/>
<dbReference type="RefSeq" id="XP_016219587.1">
    <property type="nucleotide sequence ID" value="XM_016374316.1"/>
</dbReference>
<dbReference type="GO" id="GO:0006405">
    <property type="term" value="P:RNA export from nucleus"/>
    <property type="evidence" value="ECO:0007669"/>
    <property type="project" value="TreeGrafter"/>
</dbReference>
<evidence type="ECO:0000256" key="8">
    <source>
        <dbReference type="ARBA" id="ARBA00038387"/>
    </source>
</evidence>
<feature type="domain" description="Nuclear pore protein Nup188 C-terminal" evidence="11">
    <location>
        <begin position="1430"/>
        <end position="1804"/>
    </location>
</feature>
<dbReference type="InterPro" id="IPR018864">
    <property type="entry name" value="Nucleoporin_Nup188_N"/>
</dbReference>
<keyword evidence="14" id="KW-1185">Reference proteome</keyword>
<dbReference type="EMBL" id="KN847527">
    <property type="protein sequence ID" value="KIV88013.1"/>
    <property type="molecule type" value="Genomic_DNA"/>
</dbReference>
<evidence type="ECO:0000259" key="11">
    <source>
        <dbReference type="Pfam" id="PF18378"/>
    </source>
</evidence>
<evidence type="ECO:0000256" key="6">
    <source>
        <dbReference type="ARBA" id="ARBA00023132"/>
    </source>
</evidence>
<dbReference type="GO" id="GO:0017056">
    <property type="term" value="F:structural constituent of nuclear pore"/>
    <property type="evidence" value="ECO:0007669"/>
    <property type="project" value="InterPro"/>
</dbReference>
<dbReference type="Pfam" id="PF10487">
    <property type="entry name" value="Nup188_N"/>
    <property type="match status" value="1"/>
</dbReference>
<comment type="similarity">
    <text evidence="8">Belongs to the Nup188 family.</text>
</comment>
<keyword evidence="4" id="KW-0653">Protein transport</keyword>
<evidence type="ECO:0000256" key="1">
    <source>
        <dbReference type="ARBA" id="ARBA00004567"/>
    </source>
</evidence>
<keyword evidence="2" id="KW-0813">Transport</keyword>
<dbReference type="InterPro" id="IPR048883">
    <property type="entry name" value="Nup188_N-subdom_III"/>
</dbReference>
<dbReference type="Pfam" id="PF18378">
    <property type="entry name" value="Nup188_C"/>
    <property type="match status" value="1"/>
</dbReference>
<dbReference type="PANTHER" id="PTHR31431">
    <property type="entry name" value="NUCLEOPORIN NUP188 HOMOLOG"/>
    <property type="match status" value="1"/>
</dbReference>
<dbReference type="OrthoDB" id="102511at2759"/>
<evidence type="ECO:0000256" key="5">
    <source>
        <dbReference type="ARBA" id="ARBA00023010"/>
    </source>
</evidence>
<dbReference type="GO" id="GO:0006606">
    <property type="term" value="P:protein import into nucleus"/>
    <property type="evidence" value="ECO:0007669"/>
    <property type="project" value="TreeGrafter"/>
</dbReference>
<dbReference type="PANTHER" id="PTHR31431:SF1">
    <property type="entry name" value="NUCLEOPORIN NUP188"/>
    <property type="match status" value="1"/>
</dbReference>
<feature type="domain" description="Nucleoporin Nup188 N-terminal subdomain III" evidence="12">
    <location>
        <begin position="681"/>
        <end position="1125"/>
    </location>
</feature>
<evidence type="ECO:0000259" key="12">
    <source>
        <dbReference type="Pfam" id="PF21093"/>
    </source>
</evidence>
<evidence type="ECO:0000313" key="14">
    <source>
        <dbReference type="Proteomes" id="UP000054302"/>
    </source>
</evidence>
<proteinExistence type="inferred from homology"/>
<keyword evidence="5" id="KW-0811">Translocation</keyword>
<evidence type="ECO:0000256" key="3">
    <source>
        <dbReference type="ARBA" id="ARBA00022816"/>
    </source>
</evidence>
<evidence type="ECO:0000313" key="13">
    <source>
        <dbReference type="EMBL" id="KIV88013.1"/>
    </source>
</evidence>
<gene>
    <name evidence="13" type="ORF">PV10_09190</name>
</gene>
<evidence type="ECO:0000256" key="4">
    <source>
        <dbReference type="ARBA" id="ARBA00022927"/>
    </source>
</evidence>
<evidence type="ECO:0000256" key="2">
    <source>
        <dbReference type="ARBA" id="ARBA00022448"/>
    </source>
</evidence>
<accession>A0A0D1ZMQ4</accession>
<dbReference type="STRING" id="212818.A0A0D1ZMQ4"/>
<name>A0A0D1ZMQ4_EXOME</name>
<evidence type="ECO:0000256" key="9">
    <source>
        <dbReference type="ARBA" id="ARBA00040174"/>
    </source>
</evidence>
<dbReference type="Gene3D" id="1.25.10.70">
    <property type="match status" value="1"/>
</dbReference>
<reference evidence="13 14" key="1">
    <citation type="submission" date="2015-01" db="EMBL/GenBank/DDBJ databases">
        <title>The Genome Sequence of Exophiala mesophila CBS40295.</title>
        <authorList>
            <consortium name="The Broad Institute Genomics Platform"/>
            <person name="Cuomo C."/>
            <person name="de Hoog S."/>
            <person name="Gorbushina A."/>
            <person name="Stielow B."/>
            <person name="Teixiera M."/>
            <person name="Abouelleil A."/>
            <person name="Chapman S.B."/>
            <person name="Priest M."/>
            <person name="Young S.K."/>
            <person name="Wortman J."/>
            <person name="Nusbaum C."/>
            <person name="Birren B."/>
        </authorList>
    </citation>
    <scope>NUCLEOTIDE SEQUENCE [LARGE SCALE GENOMIC DNA]</scope>
    <source>
        <strain evidence="13 14">CBS 40295</strain>
    </source>
</reference>
<dbReference type="InterPro" id="IPR044840">
    <property type="entry name" value="Nup188"/>
</dbReference>
<evidence type="ECO:0000256" key="7">
    <source>
        <dbReference type="ARBA" id="ARBA00023242"/>
    </source>
</evidence>
<feature type="domain" description="Nucleoporin Nup188 N-terminal" evidence="10">
    <location>
        <begin position="58"/>
        <end position="402"/>
    </location>
</feature>
<dbReference type="VEuPathDB" id="FungiDB:PV10_09190"/>
<dbReference type="GO" id="GO:0051028">
    <property type="term" value="P:mRNA transport"/>
    <property type="evidence" value="ECO:0007669"/>
    <property type="project" value="UniProtKB-KW"/>
</dbReference>
<dbReference type="InterPro" id="IPR041634">
    <property type="entry name" value="Nup188_C"/>
</dbReference>
<dbReference type="GeneID" id="27327035"/>
<dbReference type="GO" id="GO:0044611">
    <property type="term" value="C:nuclear pore inner ring"/>
    <property type="evidence" value="ECO:0007669"/>
    <property type="project" value="TreeGrafter"/>
</dbReference>
<organism evidence="13 14">
    <name type="scientific">Exophiala mesophila</name>
    <name type="common">Black yeast-like fungus</name>
    <dbReference type="NCBI Taxonomy" id="212818"/>
    <lineage>
        <taxon>Eukaryota</taxon>
        <taxon>Fungi</taxon>
        <taxon>Dikarya</taxon>
        <taxon>Ascomycota</taxon>
        <taxon>Pezizomycotina</taxon>
        <taxon>Eurotiomycetes</taxon>
        <taxon>Chaetothyriomycetidae</taxon>
        <taxon>Chaetothyriales</taxon>
        <taxon>Herpotrichiellaceae</taxon>
        <taxon>Exophiala</taxon>
    </lineage>
</organism>
<keyword evidence="6" id="KW-0906">Nuclear pore complex</keyword>
<evidence type="ECO:0000259" key="10">
    <source>
        <dbReference type="Pfam" id="PF10487"/>
    </source>
</evidence>
<keyword evidence="3" id="KW-0509">mRNA transport</keyword>
<dbReference type="OMA" id="HSWKFFA"/>
<comment type="subcellular location">
    <subcellularLocation>
        <location evidence="1">Nucleus</location>
        <location evidence="1">Nuclear pore complex</location>
    </subcellularLocation>
</comment>
<dbReference type="Pfam" id="PF21093">
    <property type="entry name" value="Nup188_N-subdom_III"/>
    <property type="match status" value="1"/>
</dbReference>
<dbReference type="Proteomes" id="UP000054302">
    <property type="component" value="Unassembled WGS sequence"/>
</dbReference>
<keyword evidence="7" id="KW-0539">Nucleus</keyword>
<sequence length="1825" mass="202116">MAPGSLSPVYLPDLGKCFTGDLLLSSWDDLLDAILSHDPRRCEKAIEILSGDRPKHVLSQTIPTFPSPSTNSKTAFDTTAGAIPTVSDLYDVAQIKSDALWLSKQENLDELESLRVVVLEWQYRPEARISHGLSEAESASLGQIQRTGHLDTARQLKTRGDDLDFDGLDARRSRLISRFLEQKVVALRIHRELLDLQALPEQLPYWFPKLSGLAADVLANAPNESLDESLQAYLNVISTQLIDLHSPHKWDLNENQWPTLDDAFHTSTLQLVAATIEEVLVKVRSSNTPPSTDSLLSWLRLMLAYGFFDSFTSIIPRQQNTIKRLQAAAALTSASLFNLGHSISTLAEAASSNSSVRSSRPNSYFFDPEAAGEINGLLAGPALAGNESASVVILSWAIVLQQIRRSALESRDHREGSTQTRLTDGVATFDAATGRRASSSGGSSIQQSVFEDVWDTIKEGSPDDPATNEKLEMVDLMLEAAVGHCHAFDFIADLGLETQSATTMLSAYKLQTLQELVTVSLPFLSYTPELVSAQLALMAPKKSPQVGPILFDSTMAMLEDDSLLQGFYEVSAARFPYEALPFLKFSKELAKAKVFDHGVHFVEHRLRSLDSFTQAAIRDVEFNTTRENENANLVTLTKAVNLLDMSQHLLLAYSERQPQTVELMPPNTIGNVISGDSQLPVIRWQHEYSGFGYIGKLLEMYYMGLAPTVLSNFESCEEVAAEVLSLVAVLLTTVFSEHPTSTHEAQRHATRILEELSTHLGQDTDFVTLAFEILEQELQAFRRRSVSSFDCRVLTACLDFVIIYTKIRPGQVWPAINRTSLFNRQIEGGLIMGIISVVEIPLRKYDLLERCSVLHHTLIKLALHPPLRDDAVSKMEPARGTITHKSFLSRNQAPTLLASTEIMFGVFQQIQDWPFADQEQAARIRSRLAKAFSDTISFAFNFGDSVKSSQETSVPFMPAAEFLVNALRFPLTDNVSMGPIIKFFLDVTFTECGPEEDDAEGQVKAGLELAILVTRYGQVQDLPLSSHEIQMFHTLPVLIRILHSYPQIRPTTLILLRSLLTCIDNNKPSSLLAVLGSTSSLDFLHLLKHIDQSSISSKSRDEVWRLLPLLVRGSQHWLATVILSGSSPDASKRAKDLKPPGQSLRGMPFLQIAIKQLMNISTLPHNVTISMLKFVLQAQSTWAWVTESLQTSDEFFAKTISFIVESRIEDNEQTNMALHNSIAALITDLSTIHLHHSKLAQDRNAIKQYVPLLRWLGENAIKVSSYNASLHANLKRNFAAKYRGLAVSAIRRTGLIERRYGGNFFYDVDFASRFLGSDPYWSGGKDKEAGSSFSSEFRRANANLSLVDSQLTLLFSLQHFCVEHCGLFAQEREDQKLLAFIVQSCLVSNSEAYPPESLFDDLFQTRADLSIALLQTLLSVNAKSSSISGLLEPAWSAVRARSGSYELAIINNDLLYWRSILYVLLMVVRFHVNRSPKSTTVPGTNTSVIALDPANVTFLEIASRLVTDGFKTVVSTLQEQKLSPSKISKEGGTLVGERDVCLLMTILQTILRLPNLSQFSSELSNRISSSGMISSCLLLYSWSHLLTRPEDDHEPRYADLCAQILASVSSLPLVAEELAIEGVLSRILSSKTTEVLQRVPGGVSHHDQRPHCTTLYKIWAGGLLPLCLNLLHAVGGGISEEISSFLNSFPNQLARASGSFMLTLHTRKEGTDVLTLPVVNEASTLALISFMLSSYRQAGASAAVDPENVLPLAGYDEHRKAIMDDLRDVLALKPELRKRMTVPTDEREAAAQKAGNGDELDAKITREIRLALAALRREGDDDERS</sequence>